<sequence>MDIERFSPHTQVPAQAVIGSLPATIEMTGFSDPRHYLEQQTLFSQRQRTVHGKELWSPTLDCHQANQ</sequence>
<evidence type="ECO:0000313" key="2">
    <source>
        <dbReference type="Proteomes" id="UP000240904"/>
    </source>
</evidence>
<dbReference type="AlphaFoldDB" id="A0A2T3MXZ2"/>
<dbReference type="EMBL" id="PYMC01000007">
    <property type="protein sequence ID" value="PSW04848.1"/>
    <property type="molecule type" value="Genomic_DNA"/>
</dbReference>
<proteinExistence type="predicted"/>
<dbReference type="Proteomes" id="UP000240904">
    <property type="component" value="Unassembled WGS sequence"/>
</dbReference>
<keyword evidence="2" id="KW-1185">Reference proteome</keyword>
<comment type="caution">
    <text evidence="1">The sequence shown here is derived from an EMBL/GenBank/DDBJ whole genome shotgun (WGS) entry which is preliminary data.</text>
</comment>
<name>A0A2T3MXZ2_9GAMM</name>
<evidence type="ECO:0000313" key="1">
    <source>
        <dbReference type="EMBL" id="PSW04848.1"/>
    </source>
</evidence>
<dbReference type="OrthoDB" id="5817571at2"/>
<gene>
    <name evidence="1" type="ORF">C9I89_11100</name>
</gene>
<accession>A0A2T3MXZ2</accession>
<organism evidence="1 2">
    <name type="scientific">Photobacterium lipolyticum</name>
    <dbReference type="NCBI Taxonomy" id="266810"/>
    <lineage>
        <taxon>Bacteria</taxon>
        <taxon>Pseudomonadati</taxon>
        <taxon>Pseudomonadota</taxon>
        <taxon>Gammaproteobacteria</taxon>
        <taxon>Vibrionales</taxon>
        <taxon>Vibrionaceae</taxon>
        <taxon>Photobacterium</taxon>
    </lineage>
</organism>
<protein>
    <submittedName>
        <fullName evidence="1">Uncharacterized protein</fullName>
    </submittedName>
</protein>
<dbReference type="RefSeq" id="WP_107283430.1">
    <property type="nucleotide sequence ID" value="NZ_PYMC01000007.1"/>
</dbReference>
<reference evidence="1 2" key="1">
    <citation type="submission" date="2018-03" db="EMBL/GenBank/DDBJ databases">
        <title>Whole genome sequencing of Histamine producing bacteria.</title>
        <authorList>
            <person name="Butler K."/>
        </authorList>
    </citation>
    <scope>NUCLEOTIDE SEQUENCE [LARGE SCALE GENOMIC DNA]</scope>
    <source>
        <strain evidence="1 2">DSM 16190</strain>
    </source>
</reference>